<dbReference type="PANTHER" id="PTHR30502:SF8">
    <property type="entry name" value="SYNTHASE, PUTATIVE-RELATED"/>
    <property type="match status" value="1"/>
</dbReference>
<evidence type="ECO:0000313" key="6">
    <source>
        <dbReference type="Proteomes" id="UP000179179"/>
    </source>
</evidence>
<sequence length="367" mass="40416">MTVPAFVESTVRKETKMLNTKDYNALSLAQPTNFKAMLNSGQFLWGTGCRIPHPEAARIIAATPYHFCFLDAEHAPLNATLLVSLVRTIQYQSNGSMVPFVRIPRCSPELYNYVLGAGAGGVVMPHIQNAKQAEELVRLCRFPPMGDRSFPPAALIGEQQNRTPRGQTTYDVWDRHVAVFCQIEDLEGLENVEEICRVPGGPWPIIPFTSIPYLHDRNANPTHLVTVDGLFIGTGDLRMCMKLSHGSLDGDEPIYLAALKKIRDAAKANNLPIMGFGISPAALQLRIDMGWNAFIIHGDIDAICTSATDSLQTYTTAAYGRNGHQDERENGEPLANGARPLDDVECRQSNLTMTAKSLIQPRLEQSA</sequence>
<evidence type="ECO:0000259" key="4">
    <source>
        <dbReference type="Pfam" id="PF03328"/>
    </source>
</evidence>
<dbReference type="RefSeq" id="XP_022385609.1">
    <property type="nucleotide sequence ID" value="XM_022536942.1"/>
</dbReference>
<feature type="region of interest" description="Disordered" evidence="3">
    <location>
        <begin position="321"/>
        <end position="340"/>
    </location>
</feature>
<dbReference type="Gene3D" id="3.20.20.60">
    <property type="entry name" value="Phosphoenolpyruvate-binding domains"/>
    <property type="match status" value="2"/>
</dbReference>
<comment type="caution">
    <text evidence="5">The sequence shown here is derived from an EMBL/GenBank/DDBJ whole genome shotgun (WGS) entry which is preliminary data.</text>
</comment>
<dbReference type="GO" id="GO:0046872">
    <property type="term" value="F:metal ion binding"/>
    <property type="evidence" value="ECO:0007669"/>
    <property type="project" value="UniProtKB-KW"/>
</dbReference>
<organism evidence="5 6">
    <name type="scientific">Aspergillus bombycis</name>
    <dbReference type="NCBI Taxonomy" id="109264"/>
    <lineage>
        <taxon>Eukaryota</taxon>
        <taxon>Fungi</taxon>
        <taxon>Dikarya</taxon>
        <taxon>Ascomycota</taxon>
        <taxon>Pezizomycotina</taxon>
        <taxon>Eurotiomycetes</taxon>
        <taxon>Eurotiomycetidae</taxon>
        <taxon>Eurotiales</taxon>
        <taxon>Aspergillaceae</taxon>
        <taxon>Aspergillus</taxon>
    </lineage>
</organism>
<evidence type="ECO:0000256" key="1">
    <source>
        <dbReference type="ARBA" id="ARBA00022723"/>
    </source>
</evidence>
<dbReference type="GO" id="GO:0016832">
    <property type="term" value="F:aldehyde-lyase activity"/>
    <property type="evidence" value="ECO:0007669"/>
    <property type="project" value="TreeGrafter"/>
</dbReference>
<dbReference type="AlphaFoldDB" id="A0A1F7ZR34"/>
<name>A0A1F7ZR34_9EURO</name>
<keyword evidence="1" id="KW-0479">Metal-binding</keyword>
<dbReference type="SUPFAM" id="SSF51621">
    <property type="entry name" value="Phosphoenolpyruvate/pyruvate domain"/>
    <property type="match status" value="1"/>
</dbReference>
<evidence type="ECO:0000313" key="5">
    <source>
        <dbReference type="EMBL" id="OGM41892.1"/>
    </source>
</evidence>
<protein>
    <submittedName>
        <fullName evidence="5">HpcH/HpaI aldolase/citrate lyase family protein</fullName>
    </submittedName>
</protein>
<dbReference type="GO" id="GO:0005737">
    <property type="term" value="C:cytoplasm"/>
    <property type="evidence" value="ECO:0007669"/>
    <property type="project" value="TreeGrafter"/>
</dbReference>
<feature type="domain" description="HpcH/HpaI aldolase/citrate lyase" evidence="4">
    <location>
        <begin position="53"/>
        <end position="274"/>
    </location>
</feature>
<keyword evidence="6" id="KW-1185">Reference proteome</keyword>
<evidence type="ECO:0000256" key="3">
    <source>
        <dbReference type="SAM" id="MobiDB-lite"/>
    </source>
</evidence>
<dbReference type="InterPro" id="IPR040442">
    <property type="entry name" value="Pyrv_kinase-like_dom_sf"/>
</dbReference>
<dbReference type="PANTHER" id="PTHR30502">
    <property type="entry name" value="2-KETO-3-DEOXY-L-RHAMNONATE ALDOLASE"/>
    <property type="match status" value="1"/>
</dbReference>
<dbReference type="InterPro" id="IPR015813">
    <property type="entry name" value="Pyrv/PenolPyrv_kinase-like_dom"/>
</dbReference>
<accession>A0A1F7ZR34</accession>
<dbReference type="OrthoDB" id="1621678at2759"/>
<dbReference type="Pfam" id="PF03328">
    <property type="entry name" value="HpcH_HpaI"/>
    <property type="match status" value="1"/>
</dbReference>
<evidence type="ECO:0000256" key="2">
    <source>
        <dbReference type="ARBA" id="ARBA00023239"/>
    </source>
</evidence>
<gene>
    <name evidence="5" type="ORF">ABOM_009814</name>
</gene>
<dbReference type="InterPro" id="IPR005000">
    <property type="entry name" value="Aldolase/citrate-lyase_domain"/>
</dbReference>
<dbReference type="EMBL" id="LYCR01000100">
    <property type="protein sequence ID" value="OGM41892.1"/>
    <property type="molecule type" value="Genomic_DNA"/>
</dbReference>
<proteinExistence type="predicted"/>
<reference evidence="5 6" key="1">
    <citation type="journal article" date="2016" name="Genome Biol. Evol.">
        <title>Draft genome sequence of an aflatoxigenic Aspergillus species, A. bombycis.</title>
        <authorList>
            <person name="Moore G.G."/>
            <person name="Mack B.M."/>
            <person name="Beltz S.B."/>
            <person name="Gilbert M.K."/>
        </authorList>
    </citation>
    <scope>NUCLEOTIDE SEQUENCE [LARGE SCALE GENOMIC DNA]</scope>
    <source>
        <strain evidence="6">NRRL 26010</strain>
    </source>
</reference>
<dbReference type="Proteomes" id="UP000179179">
    <property type="component" value="Unassembled WGS sequence"/>
</dbReference>
<dbReference type="STRING" id="109264.A0A1F7ZR34"/>
<keyword evidence="2 5" id="KW-0456">Lyase</keyword>
<dbReference type="InterPro" id="IPR050251">
    <property type="entry name" value="HpcH-HpaI_aldolase"/>
</dbReference>
<dbReference type="GeneID" id="34453204"/>